<reference evidence="5" key="4">
    <citation type="journal article" date="2015" name="G3 (Bethesda)">
        <title>Genome sequences of three phytopathogenic species of the Magnaporthaceae family of fungi.</title>
        <authorList>
            <person name="Okagaki L.H."/>
            <person name="Nunes C.C."/>
            <person name="Sailsbery J."/>
            <person name="Clay B."/>
            <person name="Brown D."/>
            <person name="John T."/>
            <person name="Oh Y."/>
            <person name="Young N."/>
            <person name="Fitzgerald M."/>
            <person name="Haas B.J."/>
            <person name="Zeng Q."/>
            <person name="Young S."/>
            <person name="Adiconis X."/>
            <person name="Fan L."/>
            <person name="Levin J.Z."/>
            <person name="Mitchell T.K."/>
            <person name="Okubara P.A."/>
            <person name="Farman M.L."/>
            <person name="Kohn L.M."/>
            <person name="Birren B."/>
            <person name="Ma L.-J."/>
            <person name="Dean R.A."/>
        </authorList>
    </citation>
    <scope>NUCLEOTIDE SEQUENCE</scope>
    <source>
        <strain evidence="5">R3-111a-1</strain>
    </source>
</reference>
<reference evidence="6" key="1">
    <citation type="submission" date="2010-07" db="EMBL/GenBank/DDBJ databases">
        <title>The genome sequence of Gaeumannomyces graminis var. tritici strain R3-111a-1.</title>
        <authorList>
            <consortium name="The Broad Institute Genome Sequencing Platform"/>
            <person name="Ma L.-J."/>
            <person name="Dead R."/>
            <person name="Young S."/>
            <person name="Zeng Q."/>
            <person name="Koehrsen M."/>
            <person name="Alvarado L."/>
            <person name="Berlin A."/>
            <person name="Chapman S.B."/>
            <person name="Chen Z."/>
            <person name="Freedman E."/>
            <person name="Gellesch M."/>
            <person name="Goldberg J."/>
            <person name="Griggs A."/>
            <person name="Gujja S."/>
            <person name="Heilman E.R."/>
            <person name="Heiman D."/>
            <person name="Hepburn T."/>
            <person name="Howarth C."/>
            <person name="Jen D."/>
            <person name="Larson L."/>
            <person name="Mehta T."/>
            <person name="Neiman D."/>
            <person name="Pearson M."/>
            <person name="Roberts A."/>
            <person name="Saif S."/>
            <person name="Shea T."/>
            <person name="Shenoy N."/>
            <person name="Sisk P."/>
            <person name="Stolte C."/>
            <person name="Sykes S."/>
            <person name="Walk T."/>
            <person name="White J."/>
            <person name="Yandava C."/>
            <person name="Haas B."/>
            <person name="Nusbaum C."/>
            <person name="Birren B."/>
        </authorList>
    </citation>
    <scope>NUCLEOTIDE SEQUENCE [LARGE SCALE GENOMIC DNA]</scope>
    <source>
        <strain evidence="6">R3-111a-1</strain>
    </source>
</reference>
<evidence type="ECO:0000259" key="3">
    <source>
        <dbReference type="Pfam" id="PF17168"/>
    </source>
</evidence>
<gene>
    <name evidence="5" type="primary">20340761</name>
    <name evidence="4" type="ORF">GGTG_00303</name>
</gene>
<keyword evidence="1" id="KW-0732">Signal</keyword>
<evidence type="ECO:0000313" key="4">
    <source>
        <dbReference type="EMBL" id="EJT80301.1"/>
    </source>
</evidence>
<dbReference type="eggNOG" id="ENOG502QPQS">
    <property type="taxonomic scope" value="Eukaryota"/>
</dbReference>
<feature type="domain" description="Glutaminase A N-terminal" evidence="3">
    <location>
        <begin position="102"/>
        <end position="340"/>
    </location>
</feature>
<dbReference type="EMBL" id="GL385395">
    <property type="protein sequence ID" value="EJT80301.1"/>
    <property type="molecule type" value="Genomic_DNA"/>
</dbReference>
<dbReference type="GeneID" id="20340761"/>
<name>J3NGB1_GAET3</name>
<organism evidence="4">
    <name type="scientific">Gaeumannomyces tritici (strain R3-111a-1)</name>
    <name type="common">Wheat and barley take-all root rot fungus</name>
    <name type="synonym">Gaeumannomyces graminis var. tritici</name>
    <dbReference type="NCBI Taxonomy" id="644352"/>
    <lineage>
        <taxon>Eukaryota</taxon>
        <taxon>Fungi</taxon>
        <taxon>Dikarya</taxon>
        <taxon>Ascomycota</taxon>
        <taxon>Pezizomycotina</taxon>
        <taxon>Sordariomycetes</taxon>
        <taxon>Sordariomycetidae</taxon>
        <taxon>Magnaporthales</taxon>
        <taxon>Magnaporthaceae</taxon>
        <taxon>Gaeumannomyces</taxon>
    </lineage>
</organism>
<dbReference type="VEuPathDB" id="FungiDB:GGTG_00303"/>
<dbReference type="Proteomes" id="UP000006039">
    <property type="component" value="Unassembled WGS sequence"/>
</dbReference>
<dbReference type="HOGENOM" id="CLU_008020_1_1_1"/>
<dbReference type="AlphaFoldDB" id="J3NGB1"/>
<reference evidence="4" key="3">
    <citation type="submission" date="2010-09" db="EMBL/GenBank/DDBJ databases">
        <title>Annotation of Gaeumannomyces graminis var. tritici R3-111a-1.</title>
        <authorList>
            <consortium name="The Broad Institute Genome Sequencing Platform"/>
            <person name="Ma L.-J."/>
            <person name="Dead R."/>
            <person name="Young S.K."/>
            <person name="Zeng Q."/>
            <person name="Gargeya S."/>
            <person name="Fitzgerald M."/>
            <person name="Haas B."/>
            <person name="Abouelleil A."/>
            <person name="Alvarado L."/>
            <person name="Arachchi H.M."/>
            <person name="Berlin A."/>
            <person name="Brown A."/>
            <person name="Chapman S.B."/>
            <person name="Chen Z."/>
            <person name="Dunbar C."/>
            <person name="Freedman E."/>
            <person name="Gearin G."/>
            <person name="Gellesch M."/>
            <person name="Goldberg J."/>
            <person name="Griggs A."/>
            <person name="Gujja S."/>
            <person name="Heiman D."/>
            <person name="Howarth C."/>
            <person name="Larson L."/>
            <person name="Lui A."/>
            <person name="MacDonald P.J.P."/>
            <person name="Mehta T."/>
            <person name="Montmayeur A."/>
            <person name="Murphy C."/>
            <person name="Neiman D."/>
            <person name="Pearson M."/>
            <person name="Priest M."/>
            <person name="Roberts A."/>
            <person name="Saif S."/>
            <person name="Shea T."/>
            <person name="Shenoy N."/>
            <person name="Sisk P."/>
            <person name="Stolte C."/>
            <person name="Sykes S."/>
            <person name="Yandava C."/>
            <person name="Wortman J."/>
            <person name="Nusbaum C."/>
            <person name="Birren B."/>
        </authorList>
    </citation>
    <scope>NUCLEOTIDE SEQUENCE</scope>
    <source>
        <strain evidence="4">R3-111a-1</strain>
    </source>
</reference>
<feature type="signal peptide" evidence="1">
    <location>
        <begin position="1"/>
        <end position="21"/>
    </location>
</feature>
<protein>
    <submittedName>
        <fullName evidence="4">Glutaminase GtaA</fullName>
    </submittedName>
</protein>
<dbReference type="PANTHER" id="PTHR31987">
    <property type="entry name" value="GLUTAMINASE A-RELATED"/>
    <property type="match status" value="1"/>
</dbReference>
<feature type="domain" description="Glutaminase A central" evidence="2">
    <location>
        <begin position="346"/>
        <end position="695"/>
    </location>
</feature>
<dbReference type="Pfam" id="PF16335">
    <property type="entry name" value="GtaA_6_Hairpin"/>
    <property type="match status" value="1"/>
</dbReference>
<dbReference type="EnsemblFungi" id="EJT80301">
    <property type="protein sequence ID" value="EJT80301"/>
    <property type="gene ID" value="GGTG_00303"/>
</dbReference>
<proteinExistence type="predicted"/>
<accession>J3NGB1</accession>
<sequence>MKLLLHLLAFVSLYAGLPAQAVSTFAPARPPAIPLAVRSPYLNTWLNGDAKGILPGTWPKFWAGQITGWQGFVRVDNAMYNWMGAAPGPPAVNQLSFTYTSTKSIFTFDVGGKVAMTVTFLSPVYPDDVEKQSLQFSYVRVGVKSSDGASHNVQVYMDVAGEFASGGDHSKIIQWSKGTSGTGGNAVEYAEFALRDQAVFRESNEQANWGTWFLATSGDAGLTSRVGGGDVATRQQFAADGRLDNSVDGNPRSVADNWPVFAFARDLGGVSGEEKEVVFTLGLAQDSVVNFQGQGASPTALTGPWKRNFGSAADSAAGFHRDWSAAVRAADSLDERIRADSAAAGGDDYAAITTLAVRQTFGGLQMAQGPGGQQYVFLKEISSNSDVQTVDVIFPAMPILLYLNPRLLRLLLDPLYENQEAGHYPNSYAIHDLGTFPNALGYPAGNDEPMPLEECGNMIIMTLAYAQRAADDDYLRARLPKLRQWAAFLVDDSLVPANQLSTDDFAGTLANQTNLAIKGIIGLRAMAEIERRASSGAAELAVEQESFGAIASSYLDAWQRLAVNSAANPPHTTLSYNQPDSHGLLYNIYSDRLLNLGFVPQSVYDMQSTFYRSVELEFGVALDTRHTWTKSDMFAAAVADNETKTMFVSKLRKWIDATTSDRAMTDLYDASTGGYPGGGPTFVARPVMGGLFALLALPK</sequence>
<dbReference type="STRING" id="644352.J3NGB1"/>
<dbReference type="Pfam" id="PF17168">
    <property type="entry name" value="DUF5127"/>
    <property type="match status" value="1"/>
</dbReference>
<evidence type="ECO:0000256" key="1">
    <source>
        <dbReference type="SAM" id="SignalP"/>
    </source>
</evidence>
<feature type="chain" id="PRO_5015094077" evidence="1">
    <location>
        <begin position="22"/>
        <end position="699"/>
    </location>
</feature>
<dbReference type="InterPro" id="IPR033433">
    <property type="entry name" value="GtaA_N"/>
</dbReference>
<reference evidence="5" key="5">
    <citation type="submission" date="2018-04" db="UniProtKB">
        <authorList>
            <consortium name="EnsemblFungi"/>
        </authorList>
    </citation>
    <scope>IDENTIFICATION</scope>
    <source>
        <strain evidence="5">R3-111a-1</strain>
    </source>
</reference>
<reference evidence="4" key="2">
    <citation type="submission" date="2010-07" db="EMBL/GenBank/DDBJ databases">
        <authorList>
            <consortium name="The Broad Institute Genome Sequencing Platform"/>
            <consortium name="Broad Institute Genome Sequencing Center for Infectious Disease"/>
            <person name="Ma L.-J."/>
            <person name="Dead R."/>
            <person name="Young S."/>
            <person name="Zeng Q."/>
            <person name="Koehrsen M."/>
            <person name="Alvarado L."/>
            <person name="Berlin A."/>
            <person name="Chapman S.B."/>
            <person name="Chen Z."/>
            <person name="Freedman E."/>
            <person name="Gellesch M."/>
            <person name="Goldberg J."/>
            <person name="Griggs A."/>
            <person name="Gujja S."/>
            <person name="Heilman E.R."/>
            <person name="Heiman D."/>
            <person name="Hepburn T."/>
            <person name="Howarth C."/>
            <person name="Jen D."/>
            <person name="Larson L."/>
            <person name="Mehta T."/>
            <person name="Neiman D."/>
            <person name="Pearson M."/>
            <person name="Roberts A."/>
            <person name="Saif S."/>
            <person name="Shea T."/>
            <person name="Shenoy N."/>
            <person name="Sisk P."/>
            <person name="Stolte C."/>
            <person name="Sykes S."/>
            <person name="Walk T."/>
            <person name="White J."/>
            <person name="Yandava C."/>
            <person name="Haas B."/>
            <person name="Nusbaum C."/>
            <person name="Birren B."/>
        </authorList>
    </citation>
    <scope>NUCLEOTIDE SEQUENCE</scope>
    <source>
        <strain evidence="4">R3-111a-1</strain>
    </source>
</reference>
<keyword evidence="6" id="KW-1185">Reference proteome</keyword>
<dbReference type="PANTHER" id="PTHR31987:SF1">
    <property type="entry name" value="GLUTAMINASE A"/>
    <property type="match status" value="1"/>
</dbReference>
<evidence type="ECO:0000313" key="6">
    <source>
        <dbReference type="Proteomes" id="UP000006039"/>
    </source>
</evidence>
<dbReference type="RefSeq" id="XP_009216310.1">
    <property type="nucleotide sequence ID" value="XM_009218046.1"/>
</dbReference>
<dbReference type="OrthoDB" id="431715at2759"/>
<dbReference type="InterPro" id="IPR052743">
    <property type="entry name" value="Glutaminase_GtaA"/>
</dbReference>
<evidence type="ECO:0000259" key="2">
    <source>
        <dbReference type="Pfam" id="PF16335"/>
    </source>
</evidence>
<dbReference type="InterPro" id="IPR032514">
    <property type="entry name" value="GtaA_central"/>
</dbReference>
<evidence type="ECO:0000313" key="5">
    <source>
        <dbReference type="EnsemblFungi" id="EJT80301"/>
    </source>
</evidence>